<feature type="compositionally biased region" description="Basic residues" evidence="1">
    <location>
        <begin position="371"/>
        <end position="392"/>
    </location>
</feature>
<comment type="caution">
    <text evidence="2">The sequence shown here is derived from an EMBL/GenBank/DDBJ whole genome shotgun (WGS) entry which is preliminary data.</text>
</comment>
<dbReference type="GO" id="GO:0006310">
    <property type="term" value="P:DNA recombination"/>
    <property type="evidence" value="ECO:0007669"/>
    <property type="project" value="InterPro"/>
</dbReference>
<dbReference type="PANTHER" id="PTHR21446:SF6">
    <property type="entry name" value="MITOCHONDRIAL ANTIVIRAL-SIGNALING PROTEIN"/>
    <property type="match status" value="1"/>
</dbReference>
<keyword evidence="3" id="KW-1185">Reference proteome</keyword>
<evidence type="ECO:0000256" key="1">
    <source>
        <dbReference type="SAM" id="MobiDB-lite"/>
    </source>
</evidence>
<dbReference type="GO" id="GO:0015074">
    <property type="term" value="P:DNA integration"/>
    <property type="evidence" value="ECO:0007669"/>
    <property type="project" value="InterPro"/>
</dbReference>
<dbReference type="OrthoDB" id="6076517at2759"/>
<sequence>MSDQNSLGKYLVNLPPEISSDDEEYMLANIGLFELQPVEMIDTEIELFPEQIIPPSEPELAEETIQPGPSTDLQTLESVLPSCPKRFKKISISLNRQKTTQNGESNCFRYTQNDGCNWTFTPTKHKDIIELEDLRLISTYVFSNTEDAVLLRLKVWYCLAIHFVSRGLEFHHQLNLNSFDFKIDADGDEYVMVNHETTQKNIQGGVSSEEAPSDKFMYSNVAEKRFCPLSALKELIAKTDPNAKSLFNRIVKDLDVSSGASVWYTTQALAKRTYSGLMSDICKNAKCSKVYTAHCLRATAIQCMNDAGHELRHIMPFIPVIDSDVNKNKLNRHKTSITEGTIQNFTNIDIGKLHKRQICLLPTKLYSDHKKRSDRVAKIRKKRTQQKRKKHSKTESLTDRQKVSTKLSLINIFLSIKLKSYMNIGYLVDILKCFIDYSSLELPFPRDDVVGYDDVIVVCDGYFIHCLNDRRHPKTHYVTEGAILEIDCDGVKIHQQYTQYTFIEGQLINRQQQKSLRAQICSVSLLHGVSSKFANQCFNSHSNLISIVPSFVRSKNFQTDRHQLKIEKCQTFTCKVKGFIPLGDQHFPHSVKAVDGSIVQTDIIEGNVNFTNLMVGDHIQSTTMSGMSNEYLNDNCIDYELLTLTHSEVETMAFGQVTTVENCKIEFQPEQIIEIELKSLGHAVAVANGNTTFPVMIAQPAHFRCHRVHFQLLKHLEYTIN</sequence>
<proteinExistence type="predicted"/>
<dbReference type="EMBL" id="CAJPWZ010001847">
    <property type="protein sequence ID" value="CAG2225354.1"/>
    <property type="molecule type" value="Genomic_DNA"/>
</dbReference>
<protein>
    <submittedName>
        <fullName evidence="2">Uncharacterized protein</fullName>
    </submittedName>
</protein>
<reference evidence="2" key="1">
    <citation type="submission" date="2021-03" db="EMBL/GenBank/DDBJ databases">
        <authorList>
            <person name="Bekaert M."/>
        </authorList>
    </citation>
    <scope>NUCLEOTIDE SEQUENCE</scope>
</reference>
<accession>A0A8S3T4E6</accession>
<dbReference type="InterPro" id="IPR052787">
    <property type="entry name" value="MAVS"/>
</dbReference>
<feature type="region of interest" description="Disordered" evidence="1">
    <location>
        <begin position="371"/>
        <end position="399"/>
    </location>
</feature>
<organism evidence="2 3">
    <name type="scientific">Mytilus edulis</name>
    <name type="common">Blue mussel</name>
    <dbReference type="NCBI Taxonomy" id="6550"/>
    <lineage>
        <taxon>Eukaryota</taxon>
        <taxon>Metazoa</taxon>
        <taxon>Spiralia</taxon>
        <taxon>Lophotrochozoa</taxon>
        <taxon>Mollusca</taxon>
        <taxon>Bivalvia</taxon>
        <taxon>Autobranchia</taxon>
        <taxon>Pteriomorphia</taxon>
        <taxon>Mytilida</taxon>
        <taxon>Mytiloidea</taxon>
        <taxon>Mytilidae</taxon>
        <taxon>Mytilinae</taxon>
        <taxon>Mytilus</taxon>
    </lineage>
</organism>
<evidence type="ECO:0000313" key="2">
    <source>
        <dbReference type="EMBL" id="CAG2225354.1"/>
    </source>
</evidence>
<evidence type="ECO:0000313" key="3">
    <source>
        <dbReference type="Proteomes" id="UP000683360"/>
    </source>
</evidence>
<dbReference type="PANTHER" id="PTHR21446">
    <property type="entry name" value="DUF3504 DOMAIN-CONTAINING PROTEIN"/>
    <property type="match status" value="1"/>
</dbReference>
<gene>
    <name evidence="2" type="ORF">MEDL_38487</name>
</gene>
<name>A0A8S3T4E6_MYTED</name>
<dbReference type="AlphaFoldDB" id="A0A8S3T4E6"/>
<dbReference type="Gene3D" id="1.10.443.10">
    <property type="entry name" value="Intergrase catalytic core"/>
    <property type="match status" value="1"/>
</dbReference>
<dbReference type="Proteomes" id="UP000683360">
    <property type="component" value="Unassembled WGS sequence"/>
</dbReference>
<dbReference type="InterPro" id="IPR013762">
    <property type="entry name" value="Integrase-like_cat_sf"/>
</dbReference>
<dbReference type="GO" id="GO:0003677">
    <property type="term" value="F:DNA binding"/>
    <property type="evidence" value="ECO:0007669"/>
    <property type="project" value="InterPro"/>
</dbReference>